<organism evidence="2 3">
    <name type="scientific">Virgisporangium aurantiacum</name>
    <dbReference type="NCBI Taxonomy" id="175570"/>
    <lineage>
        <taxon>Bacteria</taxon>
        <taxon>Bacillati</taxon>
        <taxon>Actinomycetota</taxon>
        <taxon>Actinomycetes</taxon>
        <taxon>Micromonosporales</taxon>
        <taxon>Micromonosporaceae</taxon>
        <taxon>Virgisporangium</taxon>
    </lineage>
</organism>
<dbReference type="PRINTS" id="PR00111">
    <property type="entry name" value="ABHYDROLASE"/>
</dbReference>
<keyword evidence="2" id="KW-0378">Hydrolase</keyword>
<evidence type="ECO:0000313" key="3">
    <source>
        <dbReference type="Proteomes" id="UP000612585"/>
    </source>
</evidence>
<dbReference type="PANTHER" id="PTHR43433">
    <property type="entry name" value="HYDROLASE, ALPHA/BETA FOLD FAMILY PROTEIN"/>
    <property type="match status" value="1"/>
</dbReference>
<reference evidence="2" key="1">
    <citation type="submission" date="2021-01" db="EMBL/GenBank/DDBJ databases">
        <title>Whole genome shotgun sequence of Virgisporangium aurantiacum NBRC 16421.</title>
        <authorList>
            <person name="Komaki H."/>
            <person name="Tamura T."/>
        </authorList>
    </citation>
    <scope>NUCLEOTIDE SEQUENCE</scope>
    <source>
        <strain evidence="2">NBRC 16421</strain>
    </source>
</reference>
<dbReference type="PANTHER" id="PTHR43433:SF10">
    <property type="entry name" value="AB HYDROLASE-1 DOMAIN-CONTAINING PROTEIN"/>
    <property type="match status" value="1"/>
</dbReference>
<dbReference type="Proteomes" id="UP000612585">
    <property type="component" value="Unassembled WGS sequence"/>
</dbReference>
<dbReference type="InterPro" id="IPR029058">
    <property type="entry name" value="AB_hydrolase_fold"/>
</dbReference>
<dbReference type="Gene3D" id="3.40.50.1820">
    <property type="entry name" value="alpha/beta hydrolase"/>
    <property type="match status" value="1"/>
</dbReference>
<evidence type="ECO:0000259" key="1">
    <source>
        <dbReference type="Pfam" id="PF00561"/>
    </source>
</evidence>
<name>A0A8J3ZGH7_9ACTN</name>
<evidence type="ECO:0000313" key="2">
    <source>
        <dbReference type="EMBL" id="GIJ63692.1"/>
    </source>
</evidence>
<proteinExistence type="predicted"/>
<accession>A0A8J3ZGH7</accession>
<dbReference type="InterPro" id="IPR050471">
    <property type="entry name" value="AB_hydrolase"/>
</dbReference>
<dbReference type="GO" id="GO:0016787">
    <property type="term" value="F:hydrolase activity"/>
    <property type="evidence" value="ECO:0007669"/>
    <property type="project" value="UniProtKB-KW"/>
</dbReference>
<dbReference type="InterPro" id="IPR000073">
    <property type="entry name" value="AB_hydrolase_1"/>
</dbReference>
<dbReference type="Pfam" id="PF00561">
    <property type="entry name" value="Abhydrolase_1"/>
    <property type="match status" value="1"/>
</dbReference>
<dbReference type="SUPFAM" id="SSF53474">
    <property type="entry name" value="alpha/beta-Hydrolases"/>
    <property type="match status" value="1"/>
</dbReference>
<dbReference type="EMBL" id="BOPG01000101">
    <property type="protein sequence ID" value="GIJ63692.1"/>
    <property type="molecule type" value="Genomic_DNA"/>
</dbReference>
<keyword evidence="3" id="KW-1185">Reference proteome</keyword>
<protein>
    <submittedName>
        <fullName evidence="2">Alpha/beta hydrolase</fullName>
    </submittedName>
</protein>
<sequence length="293" mass="32437">MVGVDTPEGVDGRLTLRDGRVLAYHEWGVPDGIPVLRLQGTPGSRFSRYPKPEVWERLGVRVIMADRPGYGASTRMPGRGVASVADDLIELLDHLGIDRFPVIGGSGGGPHVLALAARHPQRVSAATVVVGAAPLTDEDIPHLIGLNAESYRRIRDGGWDGVHPLLVEVREKILVDPLAGFREALRDAPPEDQAVMDDPAWQETLRQSVTEALRPGAEGWSDEAIALFEWDIAPEDVAVHIVWWHSRHDANVPIRAARRVVDRLPSVDFRLWEGGHLETFHREEELLRDLLAR</sequence>
<gene>
    <name evidence="2" type="ORF">Vau01_112080</name>
</gene>
<comment type="caution">
    <text evidence="2">The sequence shown here is derived from an EMBL/GenBank/DDBJ whole genome shotgun (WGS) entry which is preliminary data.</text>
</comment>
<feature type="domain" description="AB hydrolase-1" evidence="1">
    <location>
        <begin position="35"/>
        <end position="140"/>
    </location>
</feature>
<dbReference type="AlphaFoldDB" id="A0A8J3ZGH7"/>